<dbReference type="Gene3D" id="1.10.287.1100">
    <property type="entry name" value="Sporulation inhibitor A"/>
    <property type="match status" value="1"/>
</dbReference>
<dbReference type="EMBL" id="BOVK01000015">
    <property type="protein sequence ID" value="GIQ68456.1"/>
    <property type="molecule type" value="Genomic_DNA"/>
</dbReference>
<reference evidence="1" key="1">
    <citation type="submission" date="2021-04" db="EMBL/GenBank/DDBJ databases">
        <title>Draft genome sequence of Xylanibacillus composti strain K13.</title>
        <authorList>
            <person name="Uke A."/>
            <person name="Chhe C."/>
            <person name="Baramee S."/>
            <person name="Kosugi A."/>
        </authorList>
    </citation>
    <scope>NUCLEOTIDE SEQUENCE</scope>
    <source>
        <strain evidence="1">K13</strain>
    </source>
</reference>
<comment type="caution">
    <text evidence="1">The sequence shown here is derived from an EMBL/GenBank/DDBJ whole genome shotgun (WGS) entry which is preliminary data.</text>
</comment>
<dbReference type="Pfam" id="PF08970">
    <property type="entry name" value="Sda"/>
    <property type="match status" value="1"/>
</dbReference>
<dbReference type="Proteomes" id="UP000677918">
    <property type="component" value="Unassembled WGS sequence"/>
</dbReference>
<evidence type="ECO:0008006" key="3">
    <source>
        <dbReference type="Google" id="ProtNLM"/>
    </source>
</evidence>
<dbReference type="SUPFAM" id="SSF100985">
    <property type="entry name" value="Sporulation inhibitor Sda"/>
    <property type="match status" value="1"/>
</dbReference>
<proteinExistence type="predicted"/>
<name>A0A8J4H2U1_9BACL</name>
<dbReference type="AlphaFoldDB" id="A0A8J4H2U1"/>
<dbReference type="InterPro" id="IPR015064">
    <property type="entry name" value="Sda"/>
</dbReference>
<protein>
    <recommendedName>
        <fullName evidence="3">Sporulation histidine kinase inhibitor Sda</fullName>
    </recommendedName>
</protein>
<evidence type="ECO:0000313" key="1">
    <source>
        <dbReference type="EMBL" id="GIQ68456.1"/>
    </source>
</evidence>
<organism evidence="1 2">
    <name type="scientific">Xylanibacillus composti</name>
    <dbReference type="NCBI Taxonomy" id="1572762"/>
    <lineage>
        <taxon>Bacteria</taxon>
        <taxon>Bacillati</taxon>
        <taxon>Bacillota</taxon>
        <taxon>Bacilli</taxon>
        <taxon>Bacillales</taxon>
        <taxon>Paenibacillaceae</taxon>
        <taxon>Xylanibacillus</taxon>
    </lineage>
</organism>
<keyword evidence="2" id="KW-1185">Reference proteome</keyword>
<evidence type="ECO:0000313" key="2">
    <source>
        <dbReference type="Proteomes" id="UP000677918"/>
    </source>
</evidence>
<dbReference type="InterPro" id="IPR036916">
    <property type="entry name" value="Sda_sf"/>
</dbReference>
<accession>A0A8J4H2U1</accession>
<sequence length="50" mass="6091">MIEMRLLSNEILMDTYNKAVEMQLEREFINMLLMEIHRRDLKVPNRRQGA</sequence>
<gene>
    <name evidence="1" type="ORF">XYCOK13_12800</name>
</gene>